<evidence type="ECO:0000256" key="7">
    <source>
        <dbReference type="ARBA" id="ARBA00022737"/>
    </source>
</evidence>
<feature type="region of interest" description="Disordered" evidence="12">
    <location>
        <begin position="956"/>
        <end position="976"/>
    </location>
</feature>
<dbReference type="Pfam" id="PF17120">
    <property type="entry name" value="zf-RING_16"/>
    <property type="match status" value="1"/>
</dbReference>
<feature type="compositionally biased region" description="Polar residues" evidence="12">
    <location>
        <begin position="960"/>
        <end position="969"/>
    </location>
</feature>
<dbReference type="EMBL" id="CP059271">
    <property type="protein sequence ID" value="QLQ80690.1"/>
    <property type="molecule type" value="Genomic_DNA"/>
</dbReference>
<dbReference type="GO" id="GO:1904263">
    <property type="term" value="P:positive regulation of TORC1 signaling"/>
    <property type="evidence" value="ECO:0007669"/>
    <property type="project" value="TreeGrafter"/>
</dbReference>
<comment type="subcellular location">
    <subcellularLocation>
        <location evidence="1">Vacuole</location>
    </subcellularLocation>
</comment>
<dbReference type="SMART" id="SM00320">
    <property type="entry name" value="WD40"/>
    <property type="match status" value="3"/>
</dbReference>
<dbReference type="PROSITE" id="PS50089">
    <property type="entry name" value="ZF_RING_2"/>
    <property type="match status" value="1"/>
</dbReference>
<accession>A0A7H9HTK8</accession>
<dbReference type="AlphaFoldDB" id="A0A7H9HTK8"/>
<feature type="domain" description="RING-type" evidence="13">
    <location>
        <begin position="1228"/>
        <end position="1267"/>
    </location>
</feature>
<feature type="repeat" description="WD" evidence="11">
    <location>
        <begin position="328"/>
        <end position="361"/>
    </location>
</feature>
<dbReference type="PANTHER" id="PTHR46200">
    <property type="entry name" value="GATOR COMPLEX PROTEIN WDR24"/>
    <property type="match status" value="1"/>
</dbReference>
<evidence type="ECO:0000259" key="13">
    <source>
        <dbReference type="PROSITE" id="PS50089"/>
    </source>
</evidence>
<dbReference type="GO" id="GO:0005774">
    <property type="term" value="C:vacuolar membrane"/>
    <property type="evidence" value="ECO:0007669"/>
    <property type="project" value="TreeGrafter"/>
</dbReference>
<dbReference type="PANTHER" id="PTHR46200:SF1">
    <property type="entry name" value="GATOR COMPLEX PROTEIN WDR24"/>
    <property type="match status" value="1"/>
</dbReference>
<dbReference type="PROSITE" id="PS50294">
    <property type="entry name" value="WD_REPEATS_REGION"/>
    <property type="match status" value="2"/>
</dbReference>
<dbReference type="PROSITE" id="PS50082">
    <property type="entry name" value="WD_REPEATS_2"/>
    <property type="match status" value="2"/>
</dbReference>
<feature type="region of interest" description="Disordered" evidence="12">
    <location>
        <begin position="996"/>
        <end position="1028"/>
    </location>
</feature>
<evidence type="ECO:0000256" key="1">
    <source>
        <dbReference type="ARBA" id="ARBA00004116"/>
    </source>
</evidence>
<evidence type="ECO:0000256" key="8">
    <source>
        <dbReference type="ARBA" id="ARBA00022771"/>
    </source>
</evidence>
<protein>
    <recommendedName>
        <fullName evidence="3">Restriction of telomere capping protein 1</fullName>
    </recommendedName>
</protein>
<dbReference type="InterPro" id="IPR049566">
    <property type="entry name" value="WDR59_RTC1-like_RING_Znf"/>
</dbReference>
<feature type="compositionally biased region" description="Basic and acidic residues" evidence="12">
    <location>
        <begin position="671"/>
        <end position="689"/>
    </location>
</feature>
<dbReference type="GO" id="GO:0008270">
    <property type="term" value="F:zinc ion binding"/>
    <property type="evidence" value="ECO:0007669"/>
    <property type="project" value="UniProtKB-KW"/>
</dbReference>
<dbReference type="Proteomes" id="UP000510647">
    <property type="component" value="Chromosome 5"/>
</dbReference>
<feature type="region of interest" description="Disordered" evidence="12">
    <location>
        <begin position="1"/>
        <end position="24"/>
    </location>
</feature>
<evidence type="ECO:0000256" key="4">
    <source>
        <dbReference type="ARBA" id="ARBA00022554"/>
    </source>
</evidence>
<dbReference type="GO" id="GO:0005829">
    <property type="term" value="C:cytosol"/>
    <property type="evidence" value="ECO:0007669"/>
    <property type="project" value="TreeGrafter"/>
</dbReference>
<dbReference type="GO" id="GO:0016239">
    <property type="term" value="P:positive regulation of macroautophagy"/>
    <property type="evidence" value="ECO:0007669"/>
    <property type="project" value="TreeGrafter"/>
</dbReference>
<evidence type="ECO:0000256" key="11">
    <source>
        <dbReference type="PROSITE-ProRule" id="PRU00221"/>
    </source>
</evidence>
<dbReference type="CDD" id="cd16488">
    <property type="entry name" value="mRING-H2-C3H3C2_Mio-like"/>
    <property type="match status" value="1"/>
</dbReference>
<keyword evidence="15" id="KW-1185">Reference proteome</keyword>
<proteinExistence type="inferred from homology"/>
<dbReference type="Pfam" id="PF00400">
    <property type="entry name" value="WD40"/>
    <property type="match status" value="2"/>
</dbReference>
<dbReference type="InterPro" id="IPR001680">
    <property type="entry name" value="WD40_rpt"/>
</dbReference>
<keyword evidence="9" id="KW-0862">Zinc</keyword>
<evidence type="ECO:0000256" key="9">
    <source>
        <dbReference type="ARBA" id="ARBA00022833"/>
    </source>
</evidence>
<feature type="compositionally biased region" description="Low complexity" evidence="12">
    <location>
        <begin position="1014"/>
        <end position="1028"/>
    </location>
</feature>
<evidence type="ECO:0000313" key="15">
    <source>
        <dbReference type="Proteomes" id="UP000510647"/>
    </source>
</evidence>
<name>A0A7H9HTK8_9SACH</name>
<gene>
    <name evidence="14" type="ORF">HG537_0E00430</name>
</gene>
<dbReference type="InterPro" id="IPR036322">
    <property type="entry name" value="WD40_repeat_dom_sf"/>
</dbReference>
<dbReference type="SUPFAM" id="SSF50978">
    <property type="entry name" value="WD40 repeat-like"/>
    <property type="match status" value="1"/>
</dbReference>
<evidence type="ECO:0000256" key="10">
    <source>
        <dbReference type="PROSITE-ProRule" id="PRU00175"/>
    </source>
</evidence>
<dbReference type="OrthoDB" id="60955at2759"/>
<dbReference type="InterPro" id="IPR001841">
    <property type="entry name" value="Znf_RING"/>
</dbReference>
<evidence type="ECO:0000256" key="12">
    <source>
        <dbReference type="SAM" id="MobiDB-lite"/>
    </source>
</evidence>
<organism evidence="14 15">
    <name type="scientific">Torulaspora globosa</name>
    <dbReference type="NCBI Taxonomy" id="48254"/>
    <lineage>
        <taxon>Eukaryota</taxon>
        <taxon>Fungi</taxon>
        <taxon>Dikarya</taxon>
        <taxon>Ascomycota</taxon>
        <taxon>Saccharomycotina</taxon>
        <taxon>Saccharomycetes</taxon>
        <taxon>Saccharomycetales</taxon>
        <taxon>Saccharomycetaceae</taxon>
        <taxon>Torulaspora</taxon>
    </lineage>
</organism>
<dbReference type="PROSITE" id="PS00678">
    <property type="entry name" value="WD_REPEATS_1"/>
    <property type="match status" value="2"/>
</dbReference>
<dbReference type="GO" id="GO:0061700">
    <property type="term" value="C:GATOR2 complex"/>
    <property type="evidence" value="ECO:0007669"/>
    <property type="project" value="TreeGrafter"/>
</dbReference>
<feature type="compositionally biased region" description="Basic and acidic residues" evidence="12">
    <location>
        <begin position="78"/>
        <end position="89"/>
    </location>
</feature>
<keyword evidence="6" id="KW-0479">Metal-binding</keyword>
<reference evidence="14 15" key="1">
    <citation type="submission" date="2020-06" db="EMBL/GenBank/DDBJ databases">
        <title>The yeast mating-type switching endonuclease HO is a domesticated member of an unorthodox homing genetic element family.</title>
        <authorList>
            <person name="Coughlan A.Y."/>
            <person name="Lombardi L."/>
            <person name="Braun-Galleani S."/>
            <person name="Martos A.R."/>
            <person name="Galeote V."/>
            <person name="Bigey F."/>
            <person name="Dequin S."/>
            <person name="Byrne K.P."/>
            <person name="Wolfe K.H."/>
        </authorList>
    </citation>
    <scope>NUCLEOTIDE SEQUENCE [LARGE SCALE GENOMIC DNA]</scope>
    <source>
        <strain evidence="14 15">CBS2947</strain>
    </source>
</reference>
<feature type="region of interest" description="Disordered" evidence="12">
    <location>
        <begin position="39"/>
        <end position="98"/>
    </location>
</feature>
<feature type="compositionally biased region" description="Basic and acidic residues" evidence="12">
    <location>
        <begin position="736"/>
        <end position="747"/>
    </location>
</feature>
<dbReference type="Gene3D" id="2.130.10.10">
    <property type="entry name" value="YVTN repeat-like/Quinoprotein amine dehydrogenase"/>
    <property type="match status" value="2"/>
</dbReference>
<keyword evidence="4" id="KW-0926">Vacuole</keyword>
<feature type="region of interest" description="Disordered" evidence="12">
    <location>
        <begin position="671"/>
        <end position="690"/>
    </location>
</feature>
<keyword evidence="5 11" id="KW-0853">WD repeat</keyword>
<feature type="compositionally biased region" description="Basic and acidic residues" evidence="12">
    <location>
        <begin position="1074"/>
        <end position="1084"/>
    </location>
</feature>
<feature type="region of interest" description="Disordered" evidence="12">
    <location>
        <begin position="1074"/>
        <end position="1093"/>
    </location>
</feature>
<dbReference type="InterPro" id="IPR015943">
    <property type="entry name" value="WD40/YVTN_repeat-like_dom_sf"/>
</dbReference>
<keyword evidence="7" id="KW-0677">Repeat</keyword>
<keyword evidence="8 10" id="KW-0863">Zinc-finger</keyword>
<evidence type="ECO:0000256" key="3">
    <source>
        <dbReference type="ARBA" id="ARBA00015098"/>
    </source>
</evidence>
<feature type="region of interest" description="Disordered" evidence="12">
    <location>
        <begin position="720"/>
        <end position="748"/>
    </location>
</feature>
<sequence>MYNAGVVKGESASSSGRNEFKPSSFSRSSFRIHHYAASAQVSPVGSSPRPRGASRYSLSNSSSFNEGSLRESLNSDSQRAERFVSEGKRSHPVAPKCSGLTYSSRARKELSSIDKINDPSSNALICAGTTHLGYYRFNPEDRSVVCLHDYVAVNNGNSNVFSPNFKKRARQSKLSTIADVKTGFHNHKNYVAVCRSSTVISIYDVNRTTDADDALVATLSDHTRSVNSFDFNTSQTSLLISGGQDGSIKIWDLRSSSSKNSRRCDVNINTASDSVRDVKWMPFQNYVTSGQQDFRSGNNAGLKFASIHDSGLLLTFDLRQPSQIEKRINAHSGPGLCLSWHPNLEYIATGGRDGKCSLWNVGDRFQGDNMSSFYTPSPAPAAHLSTLHANTNLAALPEITITTGLPVTKLKFRPSYEKNVLNSILALSPMTNDAALNIYSLARKYIPKHVLHKSTQTLGLVWWDDKLIFDIDKDNNINGWDLTQEPTILDNLTKCVTCWRDIEGSGLLFIDQNRDGYEIQQNQPAVQDEDRKSVNQKVGAGSLTNTIGNHAGIMNSLKKGISHSALSSYSGDRPSFYKSGLSFNAKSPSMGLSHNTSSVSSSPYPSQNQMKIVQSPVIVTLDLPYILTNMRLSRLPPDRNKLRSPEVTAIRESPVKVFKFLARELEFSSNNEKRDGNAKSIDQRSSMKDEDIETELMQRFGLSENTTWATLMNKKGEQDIKANRESGSVLKSPRQSKQEMSQKKLSTEGEISILRQKRSALTESIHCLSSKEPKIEQLLELIPICSDNASVYSYIDDLSNFKIWLLIRDSLLWDLKRLSSECPSADTELAEGKRTEDGAEFIAAHDLDETISPGCSSSIASDVNSFVEETPQAFSTDVENGAKERAQVPKTASKLKQQLMEDNGRTTSLEQEIPVGSYNSIGSANWEGLNLEQKQNVNDADAVITDDEDLDADAVRAASAPTSSSTGVGASNIPILQKRKQRQSFIDTFMTDVRSPKDINAENGFSSRNRHPHSLMQSNPSSKLSSLQSLASGTSPLTALRKITEGKDFVAPFSPKKLPSYASSNFEQLIKARSANERSKDNGRSKLKQTPPPWSTGRLIKQLYQQAVEMGNILLAVNILLLFQDIYQLAPVEVVKDSLARFTTILHQYELFEISAAILKYCPWDDIMSSQGGDSLVSLFCERCHKLITNDISKEKFSLESQKVGNNTPMNRFGHWYCDSCKKPNSLCVLCELPMKKMTMAMLECGHEGHYECLKSWFLTEGMTECPGGCSNEVLV</sequence>
<evidence type="ECO:0000256" key="2">
    <source>
        <dbReference type="ARBA" id="ARBA00008863"/>
    </source>
</evidence>
<evidence type="ECO:0000256" key="5">
    <source>
        <dbReference type="ARBA" id="ARBA00022574"/>
    </source>
</evidence>
<comment type="similarity">
    <text evidence="2">Belongs to the WD repeat RTC1 family.</text>
</comment>
<evidence type="ECO:0000313" key="14">
    <source>
        <dbReference type="EMBL" id="QLQ80690.1"/>
    </source>
</evidence>
<evidence type="ECO:0000256" key="6">
    <source>
        <dbReference type="ARBA" id="ARBA00022723"/>
    </source>
</evidence>
<feature type="repeat" description="WD" evidence="11">
    <location>
        <begin position="219"/>
        <end position="261"/>
    </location>
</feature>
<dbReference type="InterPro" id="IPR019775">
    <property type="entry name" value="WD40_repeat_CS"/>
</dbReference>
<dbReference type="InterPro" id="IPR037590">
    <property type="entry name" value="WDR24"/>
</dbReference>
<feature type="compositionally biased region" description="Low complexity" evidence="12">
    <location>
        <begin position="54"/>
        <end position="67"/>
    </location>
</feature>